<evidence type="ECO:0000313" key="1">
    <source>
        <dbReference type="EMBL" id="SUI39848.1"/>
    </source>
</evidence>
<reference evidence="1 2" key="1">
    <citation type="submission" date="2018-06" db="EMBL/GenBank/DDBJ databases">
        <authorList>
            <consortium name="Pathogen Informatics"/>
            <person name="Doyle S."/>
        </authorList>
    </citation>
    <scope>NUCLEOTIDE SEQUENCE [LARGE SCALE GENOMIC DNA]</scope>
    <source>
        <strain evidence="1 2">NCTC5798</strain>
    </source>
</reference>
<dbReference type="Proteomes" id="UP000255534">
    <property type="component" value="Unassembled WGS sequence"/>
</dbReference>
<name>A0A379Y271_SALET</name>
<protein>
    <submittedName>
        <fullName evidence="1">Uncharacterized protein</fullName>
    </submittedName>
</protein>
<gene>
    <name evidence="1" type="ORF">NCTC5798_06240</name>
</gene>
<proteinExistence type="predicted"/>
<evidence type="ECO:0000313" key="2">
    <source>
        <dbReference type="Proteomes" id="UP000255534"/>
    </source>
</evidence>
<dbReference type="AlphaFoldDB" id="A0A379Y271"/>
<organism evidence="1 2">
    <name type="scientific">Salmonella enterica I</name>
    <dbReference type="NCBI Taxonomy" id="59201"/>
    <lineage>
        <taxon>Bacteria</taxon>
        <taxon>Pseudomonadati</taxon>
        <taxon>Pseudomonadota</taxon>
        <taxon>Gammaproteobacteria</taxon>
        <taxon>Enterobacterales</taxon>
        <taxon>Enterobacteriaceae</taxon>
        <taxon>Salmonella</taxon>
    </lineage>
</organism>
<sequence>MKLATDLVNAVLIKDGIVPVSITEFPVQSLVKPLTQVQLSLYLKTTHLSRFVPGYVETLKDCPVSYDIGLELQQCISSAELLCEDMDSLEFISVWIELYTCNSKQQRFEESNFSLRTEDIELAKMLACSHELLISQAACFWLLYFEDFMRYVRNRLCALLRQVLILIDGLRKAFLHRSEDQLIKRVKHGNETMEVTLKAVALSSMDRYLKSYTSLRTKAAASGFIKCVQSYIRTGWRHGFIVCQCFQNGQSLGKSLPFYMKETSEHNIQRRTNRLISSTISGRNKDLGLYDF</sequence>
<accession>A0A379Y271</accession>
<dbReference type="EMBL" id="UGXK01000002">
    <property type="protein sequence ID" value="SUI39848.1"/>
    <property type="molecule type" value="Genomic_DNA"/>
</dbReference>